<dbReference type="Pfam" id="PF14602">
    <property type="entry name" value="Hexapep_2"/>
    <property type="match status" value="1"/>
</dbReference>
<dbReference type="OrthoDB" id="9782926at2"/>
<reference evidence="1 2" key="1">
    <citation type="submission" date="2016-09" db="EMBL/GenBank/DDBJ databases">
        <title>Draft genome sequence of the soil isolate, Lysinibacillus fusiformis M5, a potential hypoxanthine producer.</title>
        <authorList>
            <person name="Gallegos-Monterrosa R."/>
            <person name="Maroti G."/>
            <person name="Balint B."/>
            <person name="Kovacs A.T."/>
        </authorList>
    </citation>
    <scope>NUCLEOTIDE SEQUENCE [LARGE SCALE GENOMIC DNA]</scope>
    <source>
        <strain evidence="1 2">M5</strain>
    </source>
</reference>
<dbReference type="InterPro" id="IPR001451">
    <property type="entry name" value="Hexapep"/>
</dbReference>
<dbReference type="GO" id="GO:0016740">
    <property type="term" value="F:transferase activity"/>
    <property type="evidence" value="ECO:0007669"/>
    <property type="project" value="UniProtKB-KW"/>
</dbReference>
<dbReference type="Pfam" id="PF00132">
    <property type="entry name" value="Hexapep"/>
    <property type="match status" value="2"/>
</dbReference>
<evidence type="ECO:0000313" key="2">
    <source>
        <dbReference type="Proteomes" id="UP000094784"/>
    </source>
</evidence>
<dbReference type="CDD" id="cd03358">
    <property type="entry name" value="LbH_WxcM_N_like"/>
    <property type="match status" value="1"/>
</dbReference>
<accession>A0A1E4R2V3</accession>
<keyword evidence="1" id="KW-0808">Transferase</keyword>
<comment type="caution">
    <text evidence="1">The sequence shown here is derived from an EMBL/GenBank/DDBJ whole genome shotgun (WGS) entry which is preliminary data.</text>
</comment>
<name>A0A1E4R2V3_9BACI</name>
<dbReference type="Proteomes" id="UP000094784">
    <property type="component" value="Unassembled WGS sequence"/>
</dbReference>
<dbReference type="PANTHER" id="PTHR43300:SF4">
    <property type="entry name" value="ACYL-[ACYL-CARRIER-PROTEIN]--UDP-N-ACETYLGLUCOSAMINE O-ACYLTRANSFERASE"/>
    <property type="match status" value="1"/>
</dbReference>
<dbReference type="EMBL" id="MECQ01000001">
    <property type="protein sequence ID" value="ODV54794.1"/>
    <property type="molecule type" value="Genomic_DNA"/>
</dbReference>
<proteinExistence type="predicted"/>
<dbReference type="InterPro" id="IPR050179">
    <property type="entry name" value="Trans_hexapeptide_repeat"/>
</dbReference>
<protein>
    <submittedName>
        <fullName evidence="1">Transferase</fullName>
    </submittedName>
</protein>
<dbReference type="PANTHER" id="PTHR43300">
    <property type="entry name" value="ACETYLTRANSFERASE"/>
    <property type="match status" value="1"/>
</dbReference>
<evidence type="ECO:0000313" key="1">
    <source>
        <dbReference type="EMBL" id="ODV54794.1"/>
    </source>
</evidence>
<gene>
    <name evidence="1" type="ORF">BG258_02255</name>
</gene>
<dbReference type="InterPro" id="IPR011004">
    <property type="entry name" value="Trimer_LpxA-like_sf"/>
</dbReference>
<sequence>MGEFYQHSHALIETKEIGDNTRVWAFVHILEGAKIGANCNICDHCFIENDVEIGDNVTIKSGIYIWNGVKIENNTFLGPNVVFTNDLMPRSKQYPESFMKTLVAEGASVGANSVIIAGNTIGKFAMVGAGSVVTKDVPAYSLVFGNPAKFKYHICECTEKLHFISEKAECSCGKIYKKALTGEVIHLK</sequence>
<dbReference type="RefSeq" id="WP_069480029.1">
    <property type="nucleotide sequence ID" value="NZ_KV766182.1"/>
</dbReference>
<dbReference type="SUPFAM" id="SSF51161">
    <property type="entry name" value="Trimeric LpxA-like enzymes"/>
    <property type="match status" value="1"/>
</dbReference>
<dbReference type="Gene3D" id="2.160.10.10">
    <property type="entry name" value="Hexapeptide repeat proteins"/>
    <property type="match status" value="1"/>
</dbReference>
<dbReference type="AlphaFoldDB" id="A0A1E4R2V3"/>
<organism evidence="1 2">
    <name type="scientific">Lysinibacillus fusiformis</name>
    <dbReference type="NCBI Taxonomy" id="28031"/>
    <lineage>
        <taxon>Bacteria</taxon>
        <taxon>Bacillati</taxon>
        <taxon>Bacillota</taxon>
        <taxon>Bacilli</taxon>
        <taxon>Bacillales</taxon>
        <taxon>Bacillaceae</taxon>
        <taxon>Lysinibacillus</taxon>
    </lineage>
</organism>